<evidence type="ECO:0000256" key="3">
    <source>
        <dbReference type="ARBA" id="ARBA00023163"/>
    </source>
</evidence>
<dbReference type="Gene3D" id="3.40.50.2300">
    <property type="match status" value="2"/>
</dbReference>
<dbReference type="InterPro" id="IPR001761">
    <property type="entry name" value="Peripla_BP/Lac1_sug-bd_dom"/>
</dbReference>
<dbReference type="Pfam" id="PF00532">
    <property type="entry name" value="Peripla_BP_1"/>
    <property type="match status" value="1"/>
</dbReference>
<dbReference type="SUPFAM" id="SSF47413">
    <property type="entry name" value="lambda repressor-like DNA-binding domains"/>
    <property type="match status" value="1"/>
</dbReference>
<comment type="caution">
    <text evidence="5">The sequence shown here is derived from an EMBL/GenBank/DDBJ whole genome shotgun (WGS) entry which is preliminary data.</text>
</comment>
<reference evidence="5 6" key="1">
    <citation type="submission" date="2020-08" db="EMBL/GenBank/DDBJ databases">
        <title>Genome public.</title>
        <authorList>
            <person name="Liu C."/>
            <person name="Sun Q."/>
        </authorList>
    </citation>
    <scope>NUCLEOTIDE SEQUENCE [LARGE SCALE GENOMIC DNA]</scope>
    <source>
        <strain evidence="5 6">3_YM_SP_D4_24.mj</strain>
    </source>
</reference>
<evidence type="ECO:0000256" key="1">
    <source>
        <dbReference type="ARBA" id="ARBA00023015"/>
    </source>
</evidence>
<dbReference type="PANTHER" id="PTHR30146:SF109">
    <property type="entry name" value="HTH-TYPE TRANSCRIPTIONAL REGULATOR GALS"/>
    <property type="match status" value="1"/>
</dbReference>
<sequence>MRKKVTSTDIAKKAGVSQATVSMVLNHKYNVSFSKETVEKIERIAKEMGYTIPKRRQRKESRKGKLIIVFCPTLTNPYYVMLLQGIEAVAKEEGYSVFTCNTQRELKLEEQYLKLMSSVDPAGIIYTCNPSSVFMEQVGEIAKKIPLVIISNREKVQVDAINQDNTKVGRLMARHLLDYGHRDVAFITPPLTQRQKQRSKRVQGFVQEYEQAGLGDRVVIKAADASLDEQLPSPDSEYKMGYNLTKELLAEYDNLTAIAGLNDMMAFGIMDALQEEKYKIPGDMSVIGCDNIIFSGMSHLSLTTIEHFVPLKGRDACDIIIRKIKSSKDTYDGTNPISIYHIEYEPKLIARKTTSYAREKRTKEAGKKRNIK</sequence>
<keyword evidence="6" id="KW-1185">Reference proteome</keyword>
<keyword evidence="2 5" id="KW-0238">DNA-binding</keyword>
<dbReference type="RefSeq" id="WP_022303083.1">
    <property type="nucleotide sequence ID" value="NZ_DAWEHX010000047.1"/>
</dbReference>
<keyword evidence="1" id="KW-0805">Transcription regulation</keyword>
<dbReference type="SUPFAM" id="SSF53822">
    <property type="entry name" value="Periplasmic binding protein-like I"/>
    <property type="match status" value="1"/>
</dbReference>
<dbReference type="PROSITE" id="PS50932">
    <property type="entry name" value="HTH_LACI_2"/>
    <property type="match status" value="1"/>
</dbReference>
<feature type="domain" description="HTH lacI-type" evidence="4">
    <location>
        <begin position="5"/>
        <end position="63"/>
    </location>
</feature>
<evidence type="ECO:0000256" key="2">
    <source>
        <dbReference type="ARBA" id="ARBA00023125"/>
    </source>
</evidence>
<keyword evidence="3" id="KW-0804">Transcription</keyword>
<gene>
    <name evidence="5" type="ORF">H8712_11810</name>
</gene>
<dbReference type="CDD" id="cd06267">
    <property type="entry name" value="PBP1_LacI_sugar_binding-like"/>
    <property type="match status" value="1"/>
</dbReference>
<evidence type="ECO:0000313" key="6">
    <source>
        <dbReference type="Proteomes" id="UP000661649"/>
    </source>
</evidence>
<dbReference type="EMBL" id="JACRTP010000004">
    <property type="protein sequence ID" value="MBC8629289.1"/>
    <property type="molecule type" value="Genomic_DNA"/>
</dbReference>
<proteinExistence type="predicted"/>
<dbReference type="Pfam" id="PF00356">
    <property type="entry name" value="LacI"/>
    <property type="match status" value="1"/>
</dbReference>
<dbReference type="Proteomes" id="UP000661649">
    <property type="component" value="Unassembled WGS sequence"/>
</dbReference>
<dbReference type="InterPro" id="IPR028082">
    <property type="entry name" value="Peripla_BP_I"/>
</dbReference>
<evidence type="ECO:0000259" key="4">
    <source>
        <dbReference type="PROSITE" id="PS50932"/>
    </source>
</evidence>
<dbReference type="InterPro" id="IPR000843">
    <property type="entry name" value="HTH_LacI"/>
</dbReference>
<dbReference type="CDD" id="cd01392">
    <property type="entry name" value="HTH_LacI"/>
    <property type="match status" value="1"/>
</dbReference>
<name>A0ABR7PDA5_9FIRM</name>
<accession>A0ABR7PDA5</accession>
<organism evidence="5 6">
    <name type="scientific">Blautia stercoris</name>
    <dbReference type="NCBI Taxonomy" id="871664"/>
    <lineage>
        <taxon>Bacteria</taxon>
        <taxon>Bacillati</taxon>
        <taxon>Bacillota</taxon>
        <taxon>Clostridia</taxon>
        <taxon>Lachnospirales</taxon>
        <taxon>Lachnospiraceae</taxon>
        <taxon>Blautia</taxon>
    </lineage>
</organism>
<dbReference type="GO" id="GO:0003677">
    <property type="term" value="F:DNA binding"/>
    <property type="evidence" value="ECO:0007669"/>
    <property type="project" value="UniProtKB-KW"/>
</dbReference>
<dbReference type="InterPro" id="IPR010982">
    <property type="entry name" value="Lambda_DNA-bd_dom_sf"/>
</dbReference>
<dbReference type="SMART" id="SM00354">
    <property type="entry name" value="HTH_LACI"/>
    <property type="match status" value="1"/>
</dbReference>
<protein>
    <submittedName>
        <fullName evidence="5">LacI family DNA-binding transcriptional regulator</fullName>
    </submittedName>
</protein>
<dbReference type="PANTHER" id="PTHR30146">
    <property type="entry name" value="LACI-RELATED TRANSCRIPTIONAL REPRESSOR"/>
    <property type="match status" value="1"/>
</dbReference>
<evidence type="ECO:0000313" key="5">
    <source>
        <dbReference type="EMBL" id="MBC8629289.1"/>
    </source>
</evidence>
<dbReference type="Gene3D" id="1.10.260.40">
    <property type="entry name" value="lambda repressor-like DNA-binding domains"/>
    <property type="match status" value="1"/>
</dbReference>